<dbReference type="EMBL" id="JADIMU010000057">
    <property type="protein sequence ID" value="MBO8443796.1"/>
    <property type="molecule type" value="Genomic_DNA"/>
</dbReference>
<feature type="transmembrane region" description="Helical" evidence="1">
    <location>
        <begin position="532"/>
        <end position="556"/>
    </location>
</feature>
<dbReference type="Gene3D" id="3.30.70.1440">
    <property type="entry name" value="Multidrug efflux transporter AcrB pore domain"/>
    <property type="match status" value="1"/>
</dbReference>
<dbReference type="PRINTS" id="PR00702">
    <property type="entry name" value="ACRIFLAVINRP"/>
</dbReference>
<dbReference type="Pfam" id="PF00873">
    <property type="entry name" value="ACR_tran"/>
    <property type="match status" value="2"/>
</dbReference>
<feature type="transmembrane region" description="Helical" evidence="1">
    <location>
        <begin position="922"/>
        <end position="945"/>
    </location>
</feature>
<evidence type="ECO:0000313" key="2">
    <source>
        <dbReference type="EMBL" id="MBO8443796.1"/>
    </source>
</evidence>
<gene>
    <name evidence="2" type="ORF">IAC42_08610</name>
</gene>
<reference evidence="2" key="1">
    <citation type="submission" date="2020-10" db="EMBL/GenBank/DDBJ databases">
        <authorList>
            <person name="Gilroy R."/>
        </authorList>
    </citation>
    <scope>NUCLEOTIDE SEQUENCE</scope>
    <source>
        <strain evidence="2">11167</strain>
    </source>
</reference>
<reference evidence="2" key="2">
    <citation type="journal article" date="2021" name="PeerJ">
        <title>Extensive microbial diversity within the chicken gut microbiome revealed by metagenomics and culture.</title>
        <authorList>
            <person name="Gilroy R."/>
            <person name="Ravi A."/>
            <person name="Getino M."/>
            <person name="Pursley I."/>
            <person name="Horton D.L."/>
            <person name="Alikhan N.F."/>
            <person name="Baker D."/>
            <person name="Gharbi K."/>
            <person name="Hall N."/>
            <person name="Watson M."/>
            <person name="Adriaenssens E.M."/>
            <person name="Foster-Nyarko E."/>
            <person name="Jarju S."/>
            <person name="Secka A."/>
            <person name="Antonio M."/>
            <person name="Oren A."/>
            <person name="Chaudhuri R.R."/>
            <person name="La Ragione R."/>
            <person name="Hildebrand F."/>
            <person name="Pallen M.J."/>
        </authorList>
    </citation>
    <scope>NUCLEOTIDE SEQUENCE</scope>
    <source>
        <strain evidence="2">11167</strain>
    </source>
</reference>
<dbReference type="SUPFAM" id="SSF82714">
    <property type="entry name" value="Multidrug efflux transporter AcrB TolC docking domain, DN and DC subdomains"/>
    <property type="match status" value="1"/>
</dbReference>
<dbReference type="SUPFAM" id="SSF82693">
    <property type="entry name" value="Multidrug efflux transporter AcrB pore domain, PN1, PN2, PC1 and PC2 subdomains"/>
    <property type="match status" value="2"/>
</dbReference>
<proteinExistence type="predicted"/>
<accession>A0A9D9E9F6</accession>
<feature type="transmembrane region" description="Helical" evidence="1">
    <location>
        <begin position="1031"/>
        <end position="1054"/>
    </location>
</feature>
<evidence type="ECO:0000313" key="3">
    <source>
        <dbReference type="Proteomes" id="UP000823633"/>
    </source>
</evidence>
<evidence type="ECO:0000256" key="1">
    <source>
        <dbReference type="SAM" id="Phobius"/>
    </source>
</evidence>
<keyword evidence="1" id="KW-0472">Membrane</keyword>
<dbReference type="Gene3D" id="1.20.1640.10">
    <property type="entry name" value="Multidrug efflux transporter AcrB transmembrane domain"/>
    <property type="match status" value="3"/>
</dbReference>
<dbReference type="GO" id="GO:0005886">
    <property type="term" value="C:plasma membrane"/>
    <property type="evidence" value="ECO:0007669"/>
    <property type="project" value="TreeGrafter"/>
</dbReference>
<feature type="transmembrane region" description="Helical" evidence="1">
    <location>
        <begin position="470"/>
        <end position="492"/>
    </location>
</feature>
<feature type="transmembrane region" description="Helical" evidence="1">
    <location>
        <begin position="360"/>
        <end position="377"/>
    </location>
</feature>
<feature type="transmembrane region" description="Helical" evidence="1">
    <location>
        <begin position="331"/>
        <end position="353"/>
    </location>
</feature>
<feature type="transmembrane region" description="Helical" evidence="1">
    <location>
        <begin position="896"/>
        <end position="916"/>
    </location>
</feature>
<feature type="transmembrane region" description="Helical" evidence="1">
    <location>
        <begin position="437"/>
        <end position="458"/>
    </location>
</feature>
<feature type="transmembrane region" description="Helical" evidence="1">
    <location>
        <begin position="866"/>
        <end position="889"/>
    </location>
</feature>
<feature type="transmembrane region" description="Helical" evidence="1">
    <location>
        <begin position="383"/>
        <end position="407"/>
    </location>
</feature>
<keyword evidence="1" id="KW-0812">Transmembrane</keyword>
<feature type="transmembrane region" description="Helical" evidence="1">
    <location>
        <begin position="12"/>
        <end position="32"/>
    </location>
</feature>
<protein>
    <submittedName>
        <fullName evidence="2">Efflux RND transporter permease subunit</fullName>
    </submittedName>
</protein>
<keyword evidence="1" id="KW-1133">Transmembrane helix</keyword>
<dbReference type="Gene3D" id="3.30.2090.10">
    <property type="entry name" value="Multidrug efflux transporter AcrB TolC docking domain, DN and DC subdomains"/>
    <property type="match status" value="2"/>
</dbReference>
<dbReference type="SUPFAM" id="SSF82866">
    <property type="entry name" value="Multidrug efflux transporter AcrB transmembrane domain"/>
    <property type="match status" value="2"/>
</dbReference>
<dbReference type="PANTHER" id="PTHR32063:SF0">
    <property type="entry name" value="SWARMING MOTILITY PROTEIN SWRC"/>
    <property type="match status" value="1"/>
</dbReference>
<dbReference type="InterPro" id="IPR001036">
    <property type="entry name" value="Acrflvin-R"/>
</dbReference>
<dbReference type="Gene3D" id="3.30.70.1430">
    <property type="entry name" value="Multidrug efflux transporter AcrB pore domain"/>
    <property type="match status" value="2"/>
</dbReference>
<dbReference type="InterPro" id="IPR027463">
    <property type="entry name" value="AcrB_DN_DC_subdom"/>
</dbReference>
<dbReference type="Gene3D" id="3.30.70.1320">
    <property type="entry name" value="Multidrug efflux transporter AcrB pore domain like"/>
    <property type="match status" value="1"/>
</dbReference>
<dbReference type="GO" id="GO:0042910">
    <property type="term" value="F:xenobiotic transmembrane transporter activity"/>
    <property type="evidence" value="ECO:0007669"/>
    <property type="project" value="TreeGrafter"/>
</dbReference>
<name>A0A9D9E9F6_9SPIR</name>
<dbReference type="Proteomes" id="UP000823633">
    <property type="component" value="Unassembled WGS sequence"/>
</dbReference>
<dbReference type="AlphaFoldDB" id="A0A9D9E9F6"/>
<organism evidence="2 3">
    <name type="scientific">Candidatus Aphodenecus pullistercoris</name>
    <dbReference type="NCBI Taxonomy" id="2840669"/>
    <lineage>
        <taxon>Bacteria</taxon>
        <taxon>Pseudomonadati</taxon>
        <taxon>Spirochaetota</taxon>
        <taxon>Spirochaetia</taxon>
        <taxon>Spirochaetales</taxon>
        <taxon>Candidatus Aphodenecus</taxon>
    </lineage>
</organism>
<comment type="caution">
    <text evidence="2">The sequence shown here is derived from an EMBL/GenBank/DDBJ whole genome shotgun (WGS) entry which is preliminary data.</text>
</comment>
<dbReference type="PANTHER" id="PTHR32063">
    <property type="match status" value="1"/>
</dbReference>
<sequence>MKSARIAVRHPVYITMILIALVLFGLLSLGSMNVEFVSGMNMPTVIVYTIYPGASAEEVERGVIDVMEENFTTLPNFSSMTSNAYANVGVIQIQFADGVDAYDMLDEVRNRLDELADSMPAGIQGSPMAIVGGTEMLPIFSFTVEAGEDLAATTSYVNDVLVPQITRLDGVSTVSVSGGSQVELVVTLDTQELADRGISVLQVYQILGYSNTNLPLDTTTYNGQSASLRFDGEYESLDDIRNLTIGAGEDGTLVHLSDVATVELVASEPDTVIKNDGRQIIQVDISKRSDGNTVAIAQSVKDILAREEAAMNGGVHFNVIADDSRTISASLAAVIESGIMGVIVAVLVIFLILGNIQATLTIAISMPLSIFFTFIAMKVTGVTISLMSISGMVVALGAIVDGSIVMLEQIYKHWQTRKDGKALYTVNQAIFKGADEVGVSILGSVITTVIVFVPILFIQGLGGQIMRDVALTFMFALTASCIVALVIIPYLLKKLLKEDHRKITDNVITRTMDRITAAYGRAVSWVLRNRKFVILISIVVLVVTVWAIVQLGIAFIPSTDNSEFYVNLYFPSSNSAEENEAKLDQAEAIVRGLIPEVQTVVTTLGQTSGLSFTSTGSNGSIRVILPPVAERDEGRDVHTLMAIVKEELDRQMVDTDVEVLNGGFDNLVSYVSGGGGYGITLVSEDQELLYSEAQRIAAHLESDPEVYSVTMDSSYDSYSAVIKASNDMLSSLGLTSYEAGTTTAILFNGMDSGVYTDPATGERYDIKLRSDVMGQPIDANTLARLHVVSSTGADVSYASIADLQVENTVSQINHTDRANTITLNAAITTEDSSRIERRLDEYLRQYPLADGVTTQTGGVGTLIEDIMVPIVSAMLIGFFLVFMVMVFQFERFDQPLVVMLTIPFCFIGVSLGLMAFGSTLNLLSMLGVITLGGTAVNNGIILFDYTNMTLKRKRMAAIEEKYAIKADEDTVLYGRLDYATERRILAESIIESAMNRLKSILMTTLTTMMGVVPMSLATGEGSEIYASLGQAIAGGLFATTVISLFVLPVIYYTLERRKIRRAYGKGRKDAKSMEVAR</sequence>
<feature type="transmembrane region" description="Helical" evidence="1">
    <location>
        <begin position="1000"/>
        <end position="1019"/>
    </location>
</feature>